<gene>
    <name evidence="18" type="ORF">SAMN04488528_102322</name>
</gene>
<keyword evidence="4 15" id="KW-0227">DNA damage</keyword>
<keyword evidence="19" id="KW-1185">Reference proteome</keyword>
<dbReference type="Pfam" id="PF17191">
    <property type="entry name" value="RecG_wedge"/>
    <property type="match status" value="1"/>
</dbReference>
<comment type="catalytic activity">
    <reaction evidence="14 15">
        <text>ATP + H2O = ADP + phosphate + H(+)</text>
        <dbReference type="Rhea" id="RHEA:13065"/>
        <dbReference type="ChEBI" id="CHEBI:15377"/>
        <dbReference type="ChEBI" id="CHEBI:15378"/>
        <dbReference type="ChEBI" id="CHEBI:30616"/>
        <dbReference type="ChEBI" id="CHEBI:43474"/>
        <dbReference type="ChEBI" id="CHEBI:456216"/>
        <dbReference type="EC" id="5.6.2.4"/>
    </reaction>
</comment>
<dbReference type="Pfam" id="PF00270">
    <property type="entry name" value="DEAD"/>
    <property type="match status" value="1"/>
</dbReference>
<evidence type="ECO:0000256" key="6">
    <source>
        <dbReference type="ARBA" id="ARBA00022806"/>
    </source>
</evidence>
<comment type="similarity">
    <text evidence="1 15">Belongs to the helicase family. RecG subfamily.</text>
</comment>
<evidence type="ECO:0000256" key="14">
    <source>
        <dbReference type="ARBA" id="ARBA00048988"/>
    </source>
</evidence>
<dbReference type="InterPro" id="IPR012340">
    <property type="entry name" value="NA-bd_OB-fold"/>
</dbReference>
<dbReference type="SUPFAM" id="SSF52540">
    <property type="entry name" value="P-loop containing nucleoside triphosphate hydrolases"/>
    <property type="match status" value="2"/>
</dbReference>
<evidence type="ECO:0000259" key="17">
    <source>
        <dbReference type="PROSITE" id="PS51194"/>
    </source>
</evidence>
<keyword evidence="7 15" id="KW-0067">ATP-binding</keyword>
<dbReference type="GO" id="GO:0006281">
    <property type="term" value="P:DNA repair"/>
    <property type="evidence" value="ECO:0007669"/>
    <property type="project" value="UniProtKB-UniRule"/>
</dbReference>
<dbReference type="GO" id="GO:0016887">
    <property type="term" value="F:ATP hydrolysis activity"/>
    <property type="evidence" value="ECO:0007669"/>
    <property type="project" value="RHEA"/>
</dbReference>
<dbReference type="NCBIfam" id="NF008165">
    <property type="entry name" value="PRK10917.1-3"/>
    <property type="match status" value="1"/>
</dbReference>
<dbReference type="EC" id="5.6.2.4" evidence="13 15"/>
<evidence type="ECO:0000256" key="11">
    <source>
        <dbReference type="ARBA" id="ARBA00023235"/>
    </source>
</evidence>
<dbReference type="SMART" id="SM00487">
    <property type="entry name" value="DEXDc"/>
    <property type="match status" value="1"/>
</dbReference>
<dbReference type="Gene3D" id="3.40.50.300">
    <property type="entry name" value="P-loop containing nucleotide triphosphate hydrolases"/>
    <property type="match status" value="2"/>
</dbReference>
<dbReference type="RefSeq" id="WP_090042125.1">
    <property type="nucleotide sequence ID" value="NZ_FOKI01000023.1"/>
</dbReference>
<dbReference type="Pfam" id="PF19833">
    <property type="entry name" value="RecG_dom3_C"/>
    <property type="match status" value="1"/>
</dbReference>
<evidence type="ECO:0000256" key="3">
    <source>
        <dbReference type="ARBA" id="ARBA00022741"/>
    </source>
</evidence>
<dbReference type="InterPro" id="IPR014001">
    <property type="entry name" value="Helicase_ATP-bd"/>
</dbReference>
<dbReference type="GO" id="GO:0003677">
    <property type="term" value="F:DNA binding"/>
    <property type="evidence" value="ECO:0007669"/>
    <property type="project" value="UniProtKB-KW"/>
</dbReference>
<evidence type="ECO:0000256" key="8">
    <source>
        <dbReference type="ARBA" id="ARBA00023125"/>
    </source>
</evidence>
<evidence type="ECO:0000256" key="1">
    <source>
        <dbReference type="ARBA" id="ARBA00007504"/>
    </source>
</evidence>
<dbReference type="InterPro" id="IPR001650">
    <property type="entry name" value="Helicase_C-like"/>
</dbReference>
<keyword evidence="9 15" id="KW-0233">DNA recombination</keyword>
<dbReference type="SUPFAM" id="SSF50249">
    <property type="entry name" value="Nucleic acid-binding proteins"/>
    <property type="match status" value="1"/>
</dbReference>
<dbReference type="SMART" id="SM00490">
    <property type="entry name" value="HELICc"/>
    <property type="match status" value="1"/>
</dbReference>
<dbReference type="PANTHER" id="PTHR47964">
    <property type="entry name" value="ATP-DEPENDENT DNA HELICASE HOMOLOG RECG, CHLOROPLASTIC"/>
    <property type="match status" value="1"/>
</dbReference>
<dbReference type="GO" id="GO:0006310">
    <property type="term" value="P:DNA recombination"/>
    <property type="evidence" value="ECO:0007669"/>
    <property type="project" value="UniProtKB-UniRule"/>
</dbReference>
<evidence type="ECO:0000256" key="9">
    <source>
        <dbReference type="ARBA" id="ARBA00023172"/>
    </source>
</evidence>
<dbReference type="STRING" id="84698.SAMN04488528_102322"/>
<comment type="catalytic activity">
    <reaction evidence="12 15">
        <text>Couples ATP hydrolysis with the unwinding of duplex DNA by translocating in the 3'-5' direction.</text>
        <dbReference type="EC" id="5.6.2.4"/>
    </reaction>
</comment>
<proteinExistence type="inferred from homology"/>
<dbReference type="AlphaFoldDB" id="A0A1I0ZMI4"/>
<dbReference type="GO" id="GO:0043138">
    <property type="term" value="F:3'-5' DNA helicase activity"/>
    <property type="evidence" value="ECO:0007669"/>
    <property type="project" value="UniProtKB-EC"/>
</dbReference>
<evidence type="ECO:0000313" key="19">
    <source>
        <dbReference type="Proteomes" id="UP000198619"/>
    </source>
</evidence>
<reference evidence="18 19" key="1">
    <citation type="submission" date="2016-10" db="EMBL/GenBank/DDBJ databases">
        <authorList>
            <person name="de Groot N.N."/>
        </authorList>
    </citation>
    <scope>NUCLEOTIDE SEQUENCE [LARGE SCALE GENOMIC DNA]</scope>
    <source>
        <strain evidence="18 19">DSM 12271</strain>
    </source>
</reference>
<dbReference type="Pfam" id="PF00271">
    <property type="entry name" value="Helicase_C"/>
    <property type="match status" value="1"/>
</dbReference>
<feature type="domain" description="Helicase C-terminal" evidence="17">
    <location>
        <begin position="438"/>
        <end position="608"/>
    </location>
</feature>
<dbReference type="OrthoDB" id="9804325at2"/>
<dbReference type="CDD" id="cd17992">
    <property type="entry name" value="DEXHc_RecG"/>
    <property type="match status" value="1"/>
</dbReference>
<dbReference type="InterPro" id="IPR033454">
    <property type="entry name" value="RecG_wedge"/>
</dbReference>
<keyword evidence="8" id="KW-0238">DNA-binding</keyword>
<name>A0A1I0ZMI4_9CLOT</name>
<keyword evidence="10 15" id="KW-0234">DNA repair</keyword>
<evidence type="ECO:0000313" key="18">
    <source>
        <dbReference type="EMBL" id="SFB27009.1"/>
    </source>
</evidence>
<dbReference type="Proteomes" id="UP000198619">
    <property type="component" value="Unassembled WGS sequence"/>
</dbReference>
<feature type="domain" description="Helicase ATP-binding" evidence="16">
    <location>
        <begin position="268"/>
        <end position="429"/>
    </location>
</feature>
<dbReference type="PANTHER" id="PTHR47964:SF1">
    <property type="entry name" value="ATP-DEPENDENT DNA HELICASE HOMOLOG RECG, CHLOROPLASTIC"/>
    <property type="match status" value="1"/>
</dbReference>
<evidence type="ECO:0000256" key="7">
    <source>
        <dbReference type="ARBA" id="ARBA00022840"/>
    </source>
</evidence>
<dbReference type="InterPro" id="IPR027417">
    <property type="entry name" value="P-loop_NTPase"/>
</dbReference>
<sequence length="677" mass="77594">MNIYSDITDLKGVGPKAQEALNKVSIYNILDLLLYFPRDYENIDINLDFDEIDEKNKLALDCTLLKVNKDVRTKSNKRLTSLEFTYKGIMVKAIWFNQPYIKNSFKIGNEYKLMGKYKKVQNHLEVVNPMNACKELEKTEIVAKYSLNSMLNNKIISKLINQVLDKITITENLPKDLVEKYKLISLDEAIREIHFPKSGVNLQKAKDRLKFQELFTYSIKILALKAHIKGNRDGIAFTMDNELKILKDRLPFTLTNAQSRVVREILLDEKRNAPMNRLVQGDVGSGKTIIAIIAMFNVVKNGYKAILMAPTEILANQHYSEVSKILEHFNITVELLTGSTKNKEKIRIKEKIKMEEPCIVIGTHALIEENVEFNKLGMIVTDEQHRFGVHQRSRLINKNEEADVLVMTATPIPRTLSLYLYNDLDISVIDELPPGRQKIDTEFYKMDERELAYELALEEIQQGRQVYIVCPLIEENDELKLNSVEKIYEEVTSSYFRGISTEMLHGRMKAKEKDEIMNKFKNGEIKVLVSTTVIEVGVNVPNASVMIIENAERFGLSQLHQLRGRVGRGKYKSHCILIAKANNKITKQRMEIMTKSNDGFFIAEQDLKLRGSGELFGFRQHGDNGLILSDLSNDIHILKAANTEAKKVVESEQAEDIKLCIEIMKSLENTTKYICFN</sequence>
<evidence type="ECO:0000256" key="15">
    <source>
        <dbReference type="RuleBase" id="RU363016"/>
    </source>
</evidence>
<keyword evidence="11" id="KW-0413">Isomerase</keyword>
<evidence type="ECO:0000256" key="4">
    <source>
        <dbReference type="ARBA" id="ARBA00022763"/>
    </source>
</evidence>
<evidence type="ECO:0000256" key="13">
    <source>
        <dbReference type="ARBA" id="ARBA00034808"/>
    </source>
</evidence>
<accession>A0A1I0ZMI4</accession>
<keyword evidence="3 15" id="KW-0547">Nucleotide-binding</keyword>
<organism evidence="18 19">
    <name type="scientific">Clostridium frigidicarnis</name>
    <dbReference type="NCBI Taxonomy" id="84698"/>
    <lineage>
        <taxon>Bacteria</taxon>
        <taxon>Bacillati</taxon>
        <taxon>Bacillota</taxon>
        <taxon>Clostridia</taxon>
        <taxon>Eubacteriales</taxon>
        <taxon>Clostridiaceae</taxon>
        <taxon>Clostridium</taxon>
    </lineage>
</organism>
<dbReference type="NCBIfam" id="TIGR00643">
    <property type="entry name" value="recG"/>
    <property type="match status" value="1"/>
</dbReference>
<evidence type="ECO:0000256" key="12">
    <source>
        <dbReference type="ARBA" id="ARBA00034617"/>
    </source>
</evidence>
<keyword evidence="5 15" id="KW-0378">Hydrolase</keyword>
<evidence type="ECO:0000256" key="10">
    <source>
        <dbReference type="ARBA" id="ARBA00023204"/>
    </source>
</evidence>
<evidence type="ECO:0000259" key="16">
    <source>
        <dbReference type="PROSITE" id="PS51192"/>
    </source>
</evidence>
<dbReference type="PROSITE" id="PS51194">
    <property type="entry name" value="HELICASE_CTER"/>
    <property type="match status" value="1"/>
</dbReference>
<dbReference type="InterPro" id="IPR011545">
    <property type="entry name" value="DEAD/DEAH_box_helicase_dom"/>
</dbReference>
<dbReference type="InterPro" id="IPR045562">
    <property type="entry name" value="RecG_dom3_C"/>
</dbReference>
<dbReference type="PROSITE" id="PS51192">
    <property type="entry name" value="HELICASE_ATP_BIND_1"/>
    <property type="match status" value="1"/>
</dbReference>
<protein>
    <recommendedName>
        <fullName evidence="2 15">ATP-dependent DNA helicase RecG</fullName>
        <ecNumber evidence="13 15">5.6.2.4</ecNumber>
    </recommendedName>
</protein>
<comment type="function">
    <text evidence="15">Plays a critical role in recombination and DNA repair. Helps process Holliday junction intermediates to mature products by catalyzing branch migration. Has replication fork regression activity, unwinds stalled or blocked replication forks to make a HJ that can be resolved. Has a DNA unwinding activity characteristic of a DNA helicase with 3'-5' polarity.</text>
</comment>
<keyword evidence="6 15" id="KW-0347">Helicase</keyword>
<dbReference type="GO" id="GO:0005524">
    <property type="term" value="F:ATP binding"/>
    <property type="evidence" value="ECO:0007669"/>
    <property type="project" value="UniProtKB-KW"/>
</dbReference>
<evidence type="ECO:0000256" key="2">
    <source>
        <dbReference type="ARBA" id="ARBA00017846"/>
    </source>
</evidence>
<evidence type="ECO:0000256" key="5">
    <source>
        <dbReference type="ARBA" id="ARBA00022801"/>
    </source>
</evidence>
<dbReference type="Gene3D" id="2.40.50.140">
    <property type="entry name" value="Nucleic acid-binding proteins"/>
    <property type="match status" value="1"/>
</dbReference>
<dbReference type="InterPro" id="IPR004609">
    <property type="entry name" value="ATP-dep_DNA_helicase_RecG"/>
</dbReference>
<dbReference type="EMBL" id="FOKI01000023">
    <property type="protein sequence ID" value="SFB27009.1"/>
    <property type="molecule type" value="Genomic_DNA"/>
</dbReference>
<dbReference type="InterPro" id="IPR047112">
    <property type="entry name" value="RecG/Mfd"/>
</dbReference>
<dbReference type="NCBIfam" id="NF008168">
    <property type="entry name" value="PRK10917.2-2"/>
    <property type="match status" value="1"/>
</dbReference>